<sequence length="176" mass="18664">MYHTRSISAPAWGTNPLTPTDLPPLASPRRSSRTTAATVGILPPSLLHLAPRPPLACTTPGFTDAPASAESSTFALFERQKAAERAVLRNLPAEQRLWDAVDISSGLAERRGRPALAIAMEECRMGCRGSCCEPGGRFQLLCTPAPGAFSAPRFPNIPSPPSSSSSPLLKPLPRPT</sequence>
<keyword evidence="3" id="KW-1185">Reference proteome</keyword>
<feature type="region of interest" description="Disordered" evidence="1">
    <location>
        <begin position="152"/>
        <end position="176"/>
    </location>
</feature>
<evidence type="ECO:0000256" key="1">
    <source>
        <dbReference type="SAM" id="MobiDB-lite"/>
    </source>
</evidence>
<proteinExistence type="predicted"/>
<evidence type="ECO:0000313" key="3">
    <source>
        <dbReference type="Proteomes" id="UP000800096"/>
    </source>
</evidence>
<evidence type="ECO:0000313" key="2">
    <source>
        <dbReference type="EMBL" id="KAF1921995.1"/>
    </source>
</evidence>
<feature type="region of interest" description="Disordered" evidence="1">
    <location>
        <begin position="1"/>
        <end position="35"/>
    </location>
</feature>
<organism evidence="2 3">
    <name type="scientific">Ampelomyces quisqualis</name>
    <name type="common">Powdery mildew agent</name>
    <dbReference type="NCBI Taxonomy" id="50730"/>
    <lineage>
        <taxon>Eukaryota</taxon>
        <taxon>Fungi</taxon>
        <taxon>Dikarya</taxon>
        <taxon>Ascomycota</taxon>
        <taxon>Pezizomycotina</taxon>
        <taxon>Dothideomycetes</taxon>
        <taxon>Pleosporomycetidae</taxon>
        <taxon>Pleosporales</taxon>
        <taxon>Pleosporineae</taxon>
        <taxon>Phaeosphaeriaceae</taxon>
        <taxon>Ampelomyces</taxon>
    </lineage>
</organism>
<name>A0A6A5R1P6_AMPQU</name>
<dbReference type="EMBL" id="ML979132">
    <property type="protein sequence ID" value="KAF1921995.1"/>
    <property type="molecule type" value="Genomic_DNA"/>
</dbReference>
<reference evidence="2" key="1">
    <citation type="journal article" date="2020" name="Stud. Mycol.">
        <title>101 Dothideomycetes genomes: a test case for predicting lifestyles and emergence of pathogens.</title>
        <authorList>
            <person name="Haridas S."/>
            <person name="Albert R."/>
            <person name="Binder M."/>
            <person name="Bloem J."/>
            <person name="Labutti K."/>
            <person name="Salamov A."/>
            <person name="Andreopoulos B."/>
            <person name="Baker S."/>
            <person name="Barry K."/>
            <person name="Bills G."/>
            <person name="Bluhm B."/>
            <person name="Cannon C."/>
            <person name="Castanera R."/>
            <person name="Culley D."/>
            <person name="Daum C."/>
            <person name="Ezra D."/>
            <person name="Gonzalez J."/>
            <person name="Henrissat B."/>
            <person name="Kuo A."/>
            <person name="Liang C."/>
            <person name="Lipzen A."/>
            <person name="Lutzoni F."/>
            <person name="Magnuson J."/>
            <person name="Mondo S."/>
            <person name="Nolan M."/>
            <person name="Ohm R."/>
            <person name="Pangilinan J."/>
            <person name="Park H.-J."/>
            <person name="Ramirez L."/>
            <person name="Alfaro M."/>
            <person name="Sun H."/>
            <person name="Tritt A."/>
            <person name="Yoshinaga Y."/>
            <person name="Zwiers L.-H."/>
            <person name="Turgeon B."/>
            <person name="Goodwin S."/>
            <person name="Spatafora J."/>
            <person name="Crous P."/>
            <person name="Grigoriev I."/>
        </authorList>
    </citation>
    <scope>NUCLEOTIDE SEQUENCE</scope>
    <source>
        <strain evidence="2">HMLAC05119</strain>
    </source>
</reference>
<accession>A0A6A5R1P6</accession>
<gene>
    <name evidence="2" type="ORF">BDU57DRAFT_511105</name>
</gene>
<protein>
    <submittedName>
        <fullName evidence="2">Uncharacterized protein</fullName>
    </submittedName>
</protein>
<dbReference type="AlphaFoldDB" id="A0A6A5R1P6"/>
<dbReference type="Proteomes" id="UP000800096">
    <property type="component" value="Unassembled WGS sequence"/>
</dbReference>